<dbReference type="EMBL" id="BPVZ01000148">
    <property type="protein sequence ID" value="GKV41249.1"/>
    <property type="molecule type" value="Genomic_DNA"/>
</dbReference>
<accession>A0AAV5LVX6</accession>
<feature type="chain" id="PRO_5043988850" evidence="1">
    <location>
        <begin position="16"/>
        <end position="36"/>
    </location>
</feature>
<evidence type="ECO:0000313" key="2">
    <source>
        <dbReference type="EMBL" id="GKV41249.1"/>
    </source>
</evidence>
<comment type="caution">
    <text evidence="2">The sequence shown here is derived from an EMBL/GenBank/DDBJ whole genome shotgun (WGS) entry which is preliminary data.</text>
</comment>
<organism evidence="2 3">
    <name type="scientific">Rubroshorea leprosula</name>
    <dbReference type="NCBI Taxonomy" id="152421"/>
    <lineage>
        <taxon>Eukaryota</taxon>
        <taxon>Viridiplantae</taxon>
        <taxon>Streptophyta</taxon>
        <taxon>Embryophyta</taxon>
        <taxon>Tracheophyta</taxon>
        <taxon>Spermatophyta</taxon>
        <taxon>Magnoliopsida</taxon>
        <taxon>eudicotyledons</taxon>
        <taxon>Gunneridae</taxon>
        <taxon>Pentapetalae</taxon>
        <taxon>rosids</taxon>
        <taxon>malvids</taxon>
        <taxon>Malvales</taxon>
        <taxon>Dipterocarpaceae</taxon>
        <taxon>Rubroshorea</taxon>
    </lineage>
</organism>
<keyword evidence="3" id="KW-1185">Reference proteome</keyword>
<protein>
    <submittedName>
        <fullName evidence="2">Uncharacterized protein</fullName>
    </submittedName>
</protein>
<dbReference type="Proteomes" id="UP001054252">
    <property type="component" value="Unassembled WGS sequence"/>
</dbReference>
<reference evidence="2 3" key="1">
    <citation type="journal article" date="2021" name="Commun. Biol.">
        <title>The genome of Shorea leprosula (Dipterocarpaceae) highlights the ecological relevance of drought in aseasonal tropical rainforests.</title>
        <authorList>
            <person name="Ng K.K.S."/>
            <person name="Kobayashi M.J."/>
            <person name="Fawcett J.A."/>
            <person name="Hatakeyama M."/>
            <person name="Paape T."/>
            <person name="Ng C.H."/>
            <person name="Ang C.C."/>
            <person name="Tnah L.H."/>
            <person name="Lee C.T."/>
            <person name="Nishiyama T."/>
            <person name="Sese J."/>
            <person name="O'Brien M.J."/>
            <person name="Copetti D."/>
            <person name="Mohd Noor M.I."/>
            <person name="Ong R.C."/>
            <person name="Putra M."/>
            <person name="Sireger I.Z."/>
            <person name="Indrioko S."/>
            <person name="Kosugi Y."/>
            <person name="Izuno A."/>
            <person name="Isagi Y."/>
            <person name="Lee S.L."/>
            <person name="Shimizu K.K."/>
        </authorList>
    </citation>
    <scope>NUCLEOTIDE SEQUENCE [LARGE SCALE GENOMIC DNA]</scope>
    <source>
        <strain evidence="2">214</strain>
    </source>
</reference>
<keyword evidence="1" id="KW-0732">Signal</keyword>
<feature type="signal peptide" evidence="1">
    <location>
        <begin position="1"/>
        <end position="15"/>
    </location>
</feature>
<name>A0AAV5LVX6_9ROSI</name>
<evidence type="ECO:0000313" key="3">
    <source>
        <dbReference type="Proteomes" id="UP001054252"/>
    </source>
</evidence>
<sequence length="36" mass="4141">MVIVLVLATLFVSRRESLLRHMCLGYNLFLLLAPHT</sequence>
<evidence type="ECO:0000256" key="1">
    <source>
        <dbReference type="SAM" id="SignalP"/>
    </source>
</evidence>
<gene>
    <name evidence="2" type="ORF">SLEP1_g48814</name>
</gene>
<proteinExistence type="predicted"/>
<dbReference type="AlphaFoldDB" id="A0AAV5LVX6"/>